<dbReference type="SUPFAM" id="SSF81653">
    <property type="entry name" value="Calcium ATPase, transduction domain A"/>
    <property type="match status" value="1"/>
</dbReference>
<feature type="coiled-coil region" evidence="19">
    <location>
        <begin position="1140"/>
        <end position="1168"/>
    </location>
</feature>
<dbReference type="NCBIfam" id="TIGR01494">
    <property type="entry name" value="ATPase_P-type"/>
    <property type="match status" value="2"/>
</dbReference>
<dbReference type="GO" id="GO:0005388">
    <property type="term" value="F:P-type calcium transporter activity"/>
    <property type="evidence" value="ECO:0007669"/>
    <property type="project" value="UniProtKB-EC"/>
</dbReference>
<evidence type="ECO:0000256" key="9">
    <source>
        <dbReference type="ARBA" id="ARBA00022837"/>
    </source>
</evidence>
<keyword evidence="8" id="KW-0547">Nucleotide-binding</keyword>
<evidence type="ECO:0000256" key="13">
    <source>
        <dbReference type="ARBA" id="ARBA00022989"/>
    </source>
</evidence>
<keyword evidence="5" id="KW-0109">Calcium transport</keyword>
<feature type="region of interest" description="Disordered" evidence="20">
    <location>
        <begin position="1253"/>
        <end position="1272"/>
    </location>
</feature>
<evidence type="ECO:0000256" key="6">
    <source>
        <dbReference type="ARBA" id="ARBA00022692"/>
    </source>
</evidence>
<dbReference type="Pfam" id="PF00690">
    <property type="entry name" value="Cation_ATPase_N"/>
    <property type="match status" value="1"/>
</dbReference>
<dbReference type="OrthoDB" id="3352408at2759"/>
<comment type="subcellular location">
    <subcellularLocation>
        <location evidence="1">Vacuole membrane</location>
        <topology evidence="1">Multi-pass membrane protein</topology>
    </subcellularLocation>
</comment>
<dbReference type="GO" id="GO:0005524">
    <property type="term" value="F:ATP binding"/>
    <property type="evidence" value="ECO:0007669"/>
    <property type="project" value="UniProtKB-KW"/>
</dbReference>
<evidence type="ECO:0000256" key="12">
    <source>
        <dbReference type="ARBA" id="ARBA00022967"/>
    </source>
</evidence>
<dbReference type="Gene3D" id="3.40.50.1000">
    <property type="entry name" value="HAD superfamily/HAD-like"/>
    <property type="match status" value="1"/>
</dbReference>
<evidence type="ECO:0000256" key="17">
    <source>
        <dbReference type="ARBA" id="ARBA00059328"/>
    </source>
</evidence>
<dbReference type="Proteomes" id="UP000756346">
    <property type="component" value="Unassembled WGS sequence"/>
</dbReference>
<keyword evidence="12" id="KW-1278">Translocase</keyword>
<feature type="transmembrane region" description="Helical" evidence="21">
    <location>
        <begin position="184"/>
        <end position="204"/>
    </location>
</feature>
<keyword evidence="6 21" id="KW-0812">Transmembrane</keyword>
<evidence type="ECO:0000256" key="10">
    <source>
        <dbReference type="ARBA" id="ARBA00022840"/>
    </source>
</evidence>
<dbReference type="SFLD" id="SFLDS00003">
    <property type="entry name" value="Haloacid_Dehalogenase"/>
    <property type="match status" value="1"/>
</dbReference>
<feature type="compositionally biased region" description="Basic and acidic residues" evidence="20">
    <location>
        <begin position="1255"/>
        <end position="1264"/>
    </location>
</feature>
<dbReference type="InterPro" id="IPR044492">
    <property type="entry name" value="P_typ_ATPase_HD_dom"/>
</dbReference>
<feature type="transmembrane region" description="Helical" evidence="21">
    <location>
        <begin position="1087"/>
        <end position="1108"/>
    </location>
</feature>
<feature type="region of interest" description="Disordered" evidence="20">
    <location>
        <begin position="1301"/>
        <end position="1326"/>
    </location>
</feature>
<dbReference type="PANTHER" id="PTHR24093:SF369">
    <property type="entry name" value="CALCIUM-TRANSPORTING ATPASE"/>
    <property type="match status" value="1"/>
</dbReference>
<evidence type="ECO:0000256" key="18">
    <source>
        <dbReference type="ARBA" id="ARBA00067965"/>
    </source>
</evidence>
<keyword evidence="19" id="KW-0175">Coiled coil</keyword>
<dbReference type="InterPro" id="IPR008250">
    <property type="entry name" value="ATPase_P-typ_transduc_dom_A_sf"/>
</dbReference>
<dbReference type="SUPFAM" id="SSF81665">
    <property type="entry name" value="Calcium ATPase, transmembrane domain M"/>
    <property type="match status" value="1"/>
</dbReference>
<proteinExistence type="predicted"/>
<dbReference type="InterPro" id="IPR001757">
    <property type="entry name" value="P_typ_ATPase"/>
</dbReference>
<name>A0A9P8YA35_9PEZI</name>
<keyword evidence="24" id="KW-1185">Reference proteome</keyword>
<feature type="compositionally biased region" description="Basic and acidic residues" evidence="20">
    <location>
        <begin position="8"/>
        <end position="19"/>
    </location>
</feature>
<evidence type="ECO:0000256" key="14">
    <source>
        <dbReference type="ARBA" id="ARBA00023065"/>
    </source>
</evidence>
<accession>A0A9P8YA35</accession>
<dbReference type="InterPro" id="IPR006068">
    <property type="entry name" value="ATPase_P-typ_cation-transptr_C"/>
</dbReference>
<dbReference type="InterPro" id="IPR004014">
    <property type="entry name" value="ATPase_P-typ_cation-transptr_N"/>
</dbReference>
<dbReference type="Pfam" id="PF00122">
    <property type="entry name" value="E1-E2_ATPase"/>
    <property type="match status" value="1"/>
</dbReference>
<evidence type="ECO:0000259" key="22">
    <source>
        <dbReference type="SMART" id="SM00831"/>
    </source>
</evidence>
<feature type="transmembrane region" description="Helical" evidence="21">
    <location>
        <begin position="392"/>
        <end position="413"/>
    </location>
</feature>
<evidence type="ECO:0000256" key="3">
    <source>
        <dbReference type="ARBA" id="ARBA00022448"/>
    </source>
</evidence>
<dbReference type="PRINTS" id="PR00120">
    <property type="entry name" value="HATPASE"/>
</dbReference>
<dbReference type="Gene3D" id="1.20.1110.10">
    <property type="entry name" value="Calcium-transporting ATPase, transmembrane domain"/>
    <property type="match status" value="1"/>
</dbReference>
<dbReference type="GO" id="GO:0005886">
    <property type="term" value="C:plasma membrane"/>
    <property type="evidence" value="ECO:0007669"/>
    <property type="project" value="TreeGrafter"/>
</dbReference>
<keyword evidence="15 21" id="KW-0472">Membrane</keyword>
<keyword evidence="10" id="KW-0067">ATP-binding</keyword>
<feature type="compositionally biased region" description="Polar residues" evidence="20">
    <location>
        <begin position="1230"/>
        <end position="1244"/>
    </location>
</feature>
<evidence type="ECO:0000256" key="8">
    <source>
        <dbReference type="ARBA" id="ARBA00022741"/>
    </source>
</evidence>
<comment type="catalytic activity">
    <reaction evidence="16">
        <text>Ca(2+)(in) + ATP + H2O = Ca(2+)(out) + ADP + phosphate + H(+)</text>
        <dbReference type="Rhea" id="RHEA:18105"/>
        <dbReference type="ChEBI" id="CHEBI:15377"/>
        <dbReference type="ChEBI" id="CHEBI:15378"/>
        <dbReference type="ChEBI" id="CHEBI:29108"/>
        <dbReference type="ChEBI" id="CHEBI:30616"/>
        <dbReference type="ChEBI" id="CHEBI:43474"/>
        <dbReference type="ChEBI" id="CHEBI:456216"/>
        <dbReference type="EC" id="7.2.2.10"/>
    </reaction>
</comment>
<dbReference type="InterPro" id="IPR023214">
    <property type="entry name" value="HAD_sf"/>
</dbReference>
<dbReference type="InterPro" id="IPR059000">
    <property type="entry name" value="ATPase_P-type_domA"/>
</dbReference>
<dbReference type="RefSeq" id="XP_046015947.1">
    <property type="nucleotide sequence ID" value="XM_046161820.1"/>
</dbReference>
<evidence type="ECO:0000256" key="4">
    <source>
        <dbReference type="ARBA" id="ARBA00022554"/>
    </source>
</evidence>
<evidence type="ECO:0000256" key="19">
    <source>
        <dbReference type="SAM" id="Coils"/>
    </source>
</evidence>
<evidence type="ECO:0000256" key="11">
    <source>
        <dbReference type="ARBA" id="ARBA00022842"/>
    </source>
</evidence>
<dbReference type="InterPro" id="IPR023298">
    <property type="entry name" value="ATPase_P-typ_TM_dom_sf"/>
</dbReference>
<reference evidence="23" key="1">
    <citation type="journal article" date="2021" name="Nat. Commun.">
        <title>Genetic determinants of endophytism in the Arabidopsis root mycobiome.</title>
        <authorList>
            <person name="Mesny F."/>
            <person name="Miyauchi S."/>
            <person name="Thiergart T."/>
            <person name="Pickel B."/>
            <person name="Atanasova L."/>
            <person name="Karlsson M."/>
            <person name="Huettel B."/>
            <person name="Barry K.W."/>
            <person name="Haridas S."/>
            <person name="Chen C."/>
            <person name="Bauer D."/>
            <person name="Andreopoulos W."/>
            <person name="Pangilinan J."/>
            <person name="LaButti K."/>
            <person name="Riley R."/>
            <person name="Lipzen A."/>
            <person name="Clum A."/>
            <person name="Drula E."/>
            <person name="Henrissat B."/>
            <person name="Kohler A."/>
            <person name="Grigoriev I.V."/>
            <person name="Martin F.M."/>
            <person name="Hacquard S."/>
        </authorList>
    </citation>
    <scope>NUCLEOTIDE SEQUENCE</scope>
    <source>
        <strain evidence="23">MPI-CAGE-CH-0230</strain>
    </source>
</reference>
<feature type="transmembrane region" description="Helical" evidence="21">
    <location>
        <begin position="216"/>
        <end position="236"/>
    </location>
</feature>
<comment type="caution">
    <text evidence="23">The sequence shown here is derived from an EMBL/GenBank/DDBJ whole genome shotgun (WGS) entry which is preliminary data.</text>
</comment>
<feature type="transmembrane region" description="Helical" evidence="21">
    <location>
        <begin position="433"/>
        <end position="462"/>
    </location>
</feature>
<keyword evidence="9" id="KW-0106">Calcium</keyword>
<dbReference type="PROSITE" id="PS00154">
    <property type="entry name" value="ATPASE_E1_E2"/>
    <property type="match status" value="1"/>
</dbReference>
<dbReference type="InterPro" id="IPR018303">
    <property type="entry name" value="ATPase_P-typ_P_site"/>
</dbReference>
<protein>
    <recommendedName>
        <fullName evidence="18">Calcium-transporting ATPase 2</fullName>
        <ecNumber evidence="2">7.2.2.10</ecNumber>
    </recommendedName>
</protein>
<keyword evidence="7" id="KW-0479">Metal-binding</keyword>
<evidence type="ECO:0000256" key="21">
    <source>
        <dbReference type="SAM" id="Phobius"/>
    </source>
</evidence>
<evidence type="ECO:0000313" key="23">
    <source>
        <dbReference type="EMBL" id="KAH7035854.1"/>
    </source>
</evidence>
<feature type="transmembrane region" description="Helical" evidence="21">
    <location>
        <begin position="897"/>
        <end position="918"/>
    </location>
</feature>
<feature type="region of interest" description="Disordered" evidence="20">
    <location>
        <begin position="516"/>
        <end position="537"/>
    </location>
</feature>
<feature type="region of interest" description="Disordered" evidence="20">
    <location>
        <begin position="1226"/>
        <end position="1247"/>
    </location>
</feature>
<evidence type="ECO:0000256" key="1">
    <source>
        <dbReference type="ARBA" id="ARBA00004128"/>
    </source>
</evidence>
<dbReference type="GeneID" id="70191366"/>
<dbReference type="SFLD" id="SFLDG00002">
    <property type="entry name" value="C1.7:_P-type_atpase_like"/>
    <property type="match status" value="1"/>
</dbReference>
<dbReference type="InterPro" id="IPR036412">
    <property type="entry name" value="HAD-like_sf"/>
</dbReference>
<dbReference type="PANTHER" id="PTHR24093">
    <property type="entry name" value="CATION TRANSPORTING ATPASE"/>
    <property type="match status" value="1"/>
</dbReference>
<dbReference type="Gene3D" id="2.70.150.10">
    <property type="entry name" value="Calcium-transporting ATPase, cytoplasmic transduction domain A"/>
    <property type="match status" value="1"/>
</dbReference>
<evidence type="ECO:0000256" key="2">
    <source>
        <dbReference type="ARBA" id="ARBA00012790"/>
    </source>
</evidence>
<keyword evidence="11" id="KW-0460">Magnesium</keyword>
<evidence type="ECO:0000313" key="24">
    <source>
        <dbReference type="Proteomes" id="UP000756346"/>
    </source>
</evidence>
<gene>
    <name evidence="23" type="ORF">B0I36DRAFT_406587</name>
</gene>
<dbReference type="SUPFAM" id="SSF56784">
    <property type="entry name" value="HAD-like"/>
    <property type="match status" value="1"/>
</dbReference>
<evidence type="ECO:0000256" key="5">
    <source>
        <dbReference type="ARBA" id="ARBA00022568"/>
    </source>
</evidence>
<organism evidence="23 24">
    <name type="scientific">Microdochium trichocladiopsis</name>
    <dbReference type="NCBI Taxonomy" id="1682393"/>
    <lineage>
        <taxon>Eukaryota</taxon>
        <taxon>Fungi</taxon>
        <taxon>Dikarya</taxon>
        <taxon>Ascomycota</taxon>
        <taxon>Pezizomycotina</taxon>
        <taxon>Sordariomycetes</taxon>
        <taxon>Xylariomycetidae</taxon>
        <taxon>Xylariales</taxon>
        <taxon>Microdochiaceae</taxon>
        <taxon>Microdochium</taxon>
    </lineage>
</organism>
<feature type="compositionally biased region" description="Polar residues" evidence="20">
    <location>
        <begin position="528"/>
        <end position="537"/>
    </location>
</feature>
<dbReference type="InterPro" id="IPR023299">
    <property type="entry name" value="ATPase_P-typ_cyto_dom_N"/>
</dbReference>
<feature type="domain" description="Cation-transporting P-type ATPase N-terminal" evidence="22">
    <location>
        <begin position="100"/>
        <end position="200"/>
    </location>
</feature>
<dbReference type="GO" id="GO:0016887">
    <property type="term" value="F:ATP hydrolysis activity"/>
    <property type="evidence" value="ECO:0007669"/>
    <property type="project" value="InterPro"/>
</dbReference>
<feature type="region of interest" description="Disordered" evidence="20">
    <location>
        <begin position="1"/>
        <end position="21"/>
    </location>
</feature>
<dbReference type="Pfam" id="PF13246">
    <property type="entry name" value="Cation_ATPase"/>
    <property type="match status" value="1"/>
</dbReference>
<dbReference type="GO" id="GO:0005774">
    <property type="term" value="C:vacuolar membrane"/>
    <property type="evidence" value="ECO:0007669"/>
    <property type="project" value="UniProtKB-SubCell"/>
</dbReference>
<evidence type="ECO:0000256" key="7">
    <source>
        <dbReference type="ARBA" id="ARBA00022723"/>
    </source>
</evidence>
<keyword evidence="3" id="KW-0813">Transport</keyword>
<evidence type="ECO:0000256" key="20">
    <source>
        <dbReference type="SAM" id="MobiDB-lite"/>
    </source>
</evidence>
<feature type="transmembrane region" description="Helical" evidence="21">
    <location>
        <begin position="1053"/>
        <end position="1075"/>
    </location>
</feature>
<dbReference type="Pfam" id="PF00689">
    <property type="entry name" value="Cation_ATPase_C"/>
    <property type="match status" value="1"/>
</dbReference>
<keyword evidence="4" id="KW-0926">Vacuole</keyword>
<sequence length="1326" mass="144573">MASTPPEAGRHIPMEKEPEIPLETKISGDAIAWDAADSADDDLGSAAATSSRATSKFAFSTAHLHQLSQLRSTDALDAFGGIRGLAAGLRTDTRAGLGVDEDRLDGAVSRQDALTAARAASMRNTKSPPTETHLTDILHVPGLLANNTPQGHTDRRLAFGENRLPKPKPKSFLQLAWLAFNDKLIFLLLTSATISLALGIYEAVAANDDDGSNLEWVESVTIMAAVFVIVFASAANDYHKNYRFEKLNAKKQEGWVTVVRSGRAQRISVFDVLVGDILRIEAGDILHADGVLVEGSRVECDESSLTGEADIMHKSPATAAGTADGAQPTTGGEAAAAAAKQDVFLFSGTKVVHGIGAMLVTAVGSKSTHGRIQLSLRGTVEQTPLQHKLGRLAKYIIVVGFIVGILFFLAQFIRWCVNLQYFEGSPEDKGESFLDIFMLAVTVVVIGVPEGLSLAVAVALAFGTSRMLKDNNLVRLLRSCEVMGNATTICSDKTGTLTQNKMTVVAGTIGTEQFGAHDDEHVGDGDASASSSPQSWRTIGPREFVKSLDPDLREILRAMVALNTTAFEQDPAERGTGTQSDSLEGETFVGTATETALLRLGREHLGMGPLTQERENADIVETLPFNAVRKWMAVVVGMPGDEQGNGKKYRLLVKGAAEILLDRCSELIENPKDGVSKRLLDTDRRQQVARATAAYAKRQLRPIALAYKDFDHSQPDPYRRDDIFELAARDLIFIGTLGIQDPLRPEVIDAVRQCQTAGVFVRMVTGDNIDTAMSIAQECGIYTAGGLALDGPTFRALTDAERDVVVPRLQVLARSSPDDKQVLVRHLRRLGETVAVTGDGTNDAFALKAADVGFAMGVSGTDVAKEASAIILMDDNFASIVSALAWGRVINDSAKKFCQFQFTINITAGLLTIVTTLVESVDAAVFAVIQLLWLNLIMDIFAALALATDFPTKTLLQRRPEPRGAAIITPTMWKMVLGQAVYQLIVIFTLHYRGYEYFMGAGGGLGGDKGLGSERQMQTFVFNIYMFMQVFNQTNCRRTDNNLNVFEGIHRNLWFLVVQLITIGGQVAIILKGGSAFQTEPLTAEQWGWTLFFGLLTFPVGALIRMIPDELVLSFARRYLRPLAWPIIRIVRWSRERKLVQKLEKEFMEAAEAAAAERARRASNAEADDDDEPDEERRIRRMQWRWGKKHDPKKHALRQQVRKHIAESKTTTGETSEGSAVMDVGRAAEHSSSNATNPAENISDQVPPEDLVESLSRRLSKDGGRGLPAITTLPQGTNTLGCFHVHPDTLERDPVLIPRNFDGSQKHPPSQDPTVLQHMGFSLKSR</sequence>
<dbReference type="FunFam" id="3.40.50.1000:FF:000018">
    <property type="entry name" value="Calcium-transporting ATPase"/>
    <property type="match status" value="1"/>
</dbReference>
<feature type="transmembrane region" description="Helical" evidence="21">
    <location>
        <begin position="924"/>
        <end position="950"/>
    </location>
</feature>
<dbReference type="EC" id="7.2.2.10" evidence="2"/>
<dbReference type="GO" id="GO:0046872">
    <property type="term" value="F:metal ion binding"/>
    <property type="evidence" value="ECO:0007669"/>
    <property type="project" value="UniProtKB-KW"/>
</dbReference>
<evidence type="ECO:0000256" key="16">
    <source>
        <dbReference type="ARBA" id="ARBA00048694"/>
    </source>
</evidence>
<dbReference type="GO" id="GO:0006874">
    <property type="term" value="P:intracellular calcium ion homeostasis"/>
    <property type="evidence" value="ECO:0007669"/>
    <property type="project" value="UniProtKB-ARBA"/>
</dbReference>
<comment type="function">
    <text evidence="17">This magnesium-dependent enzyme catalyzes the hydrolysis of ATP coupled with the transport of calcium. Transports the calcium to the vacuole and participates in the control of the cytosolic free calcium.</text>
</comment>
<dbReference type="FunFam" id="2.70.150.10:FF:000028">
    <property type="entry name" value="Calcium-transporting ATPase"/>
    <property type="match status" value="1"/>
</dbReference>
<dbReference type="Gene3D" id="3.40.1110.10">
    <property type="entry name" value="Calcium-transporting ATPase, cytoplasmic domain N"/>
    <property type="match status" value="1"/>
</dbReference>
<dbReference type="SMART" id="SM00831">
    <property type="entry name" value="Cation_ATPase_N"/>
    <property type="match status" value="1"/>
</dbReference>
<dbReference type="PRINTS" id="PR00119">
    <property type="entry name" value="CATATPASE"/>
</dbReference>
<keyword evidence="14" id="KW-0406">Ion transport</keyword>
<dbReference type="SUPFAM" id="SSF81660">
    <property type="entry name" value="Metal cation-transporting ATPase, ATP-binding domain N"/>
    <property type="match status" value="1"/>
</dbReference>
<dbReference type="EMBL" id="JAGTJQ010000003">
    <property type="protein sequence ID" value="KAH7035854.1"/>
    <property type="molecule type" value="Genomic_DNA"/>
</dbReference>
<dbReference type="SFLD" id="SFLDF00027">
    <property type="entry name" value="p-type_atpase"/>
    <property type="match status" value="1"/>
</dbReference>
<evidence type="ECO:0000256" key="15">
    <source>
        <dbReference type="ARBA" id="ARBA00023136"/>
    </source>
</evidence>
<keyword evidence="13 21" id="KW-1133">Transmembrane helix</keyword>